<dbReference type="Pfam" id="PF08889">
    <property type="entry name" value="WbqC"/>
    <property type="match status" value="1"/>
</dbReference>
<dbReference type="AlphaFoldDB" id="A0A2S7WN71"/>
<dbReference type="Proteomes" id="UP000238882">
    <property type="component" value="Unassembled WGS sequence"/>
</dbReference>
<accession>A0A2S7WN71</accession>
<evidence type="ECO:0000313" key="2">
    <source>
        <dbReference type="Proteomes" id="UP000238882"/>
    </source>
</evidence>
<evidence type="ECO:0008006" key="3">
    <source>
        <dbReference type="Google" id="ProtNLM"/>
    </source>
</evidence>
<dbReference type="EMBL" id="MSCN01000001">
    <property type="protein sequence ID" value="PQJ79039.1"/>
    <property type="molecule type" value="Genomic_DNA"/>
</dbReference>
<reference evidence="1 2" key="1">
    <citation type="submission" date="2016-12" db="EMBL/GenBank/DDBJ databases">
        <title>Trade-off between light-utilization and light-protection in marine flavobacteria.</title>
        <authorList>
            <person name="Kumagai Y."/>
            <person name="Yoshizawa S."/>
            <person name="Kogure K."/>
            <person name="Iwasaki W."/>
        </authorList>
    </citation>
    <scope>NUCLEOTIDE SEQUENCE [LARGE SCALE GENOMIC DNA]</scope>
    <source>
        <strain evidence="1 2">NBRC 108759</strain>
    </source>
</reference>
<sequence>MGLFIPTYFSPIAQYSEIEKADNVIFEMEDNFQKQSFRNRCYIYNGNGKQLLSIPVKHKIKEGRKKTKDTLIENAFPWQDQHFKSLQTAYRTSPYFEFFEDDIAPIFQKKYKFLHDINIDTYLFVTDALQLNQAFFKTESYLIETKEQDFRLLAERKHQPEKPTDIYVQMFDDKHGFMPNLSILDLLFMEGPNATTYF</sequence>
<name>A0A2S7WN71_9FLAO</name>
<organism evidence="1 2">
    <name type="scientific">Polaribacter porphyrae</name>
    <dbReference type="NCBI Taxonomy" id="1137780"/>
    <lineage>
        <taxon>Bacteria</taxon>
        <taxon>Pseudomonadati</taxon>
        <taxon>Bacteroidota</taxon>
        <taxon>Flavobacteriia</taxon>
        <taxon>Flavobacteriales</taxon>
        <taxon>Flavobacteriaceae</taxon>
    </lineage>
</organism>
<gene>
    <name evidence="1" type="ORF">BTO18_07580</name>
</gene>
<protein>
    <recommendedName>
        <fullName evidence="3">WbqC-like protein</fullName>
    </recommendedName>
</protein>
<comment type="caution">
    <text evidence="1">The sequence shown here is derived from an EMBL/GenBank/DDBJ whole genome shotgun (WGS) entry which is preliminary data.</text>
</comment>
<dbReference type="OrthoDB" id="1523452at2"/>
<keyword evidence="2" id="KW-1185">Reference proteome</keyword>
<dbReference type="RefSeq" id="WP_105015642.1">
    <property type="nucleotide sequence ID" value="NZ_MSCN01000001.1"/>
</dbReference>
<evidence type="ECO:0000313" key="1">
    <source>
        <dbReference type="EMBL" id="PQJ79039.1"/>
    </source>
</evidence>
<dbReference type="InterPro" id="IPR014985">
    <property type="entry name" value="WbqC"/>
</dbReference>
<proteinExistence type="predicted"/>